<dbReference type="CDD" id="cd07043">
    <property type="entry name" value="STAS_anti-anti-sigma_factors"/>
    <property type="match status" value="1"/>
</dbReference>
<gene>
    <name evidence="4" type="ORF">Tfer_1412</name>
</gene>
<dbReference type="SUPFAM" id="SSF52091">
    <property type="entry name" value="SpoIIaa-like"/>
    <property type="match status" value="1"/>
</dbReference>
<reference evidence="5" key="1">
    <citation type="submission" date="2015-07" db="EMBL/GenBank/DDBJ databases">
        <title>Complete Genome of Thermincola ferriacetica strain Z-0001T.</title>
        <authorList>
            <person name="Lusk B."/>
            <person name="Badalamenti J.P."/>
            <person name="Parameswaran P."/>
            <person name="Bond D.R."/>
            <person name="Torres C.I."/>
        </authorList>
    </citation>
    <scope>NUCLEOTIDE SEQUENCE [LARGE SCALE GENOMIC DNA]</scope>
    <source>
        <strain evidence="5">Z-0001</strain>
    </source>
</reference>
<dbReference type="PANTHER" id="PTHR33495">
    <property type="entry name" value="ANTI-SIGMA FACTOR ANTAGONIST TM_1081-RELATED-RELATED"/>
    <property type="match status" value="1"/>
</dbReference>
<comment type="caution">
    <text evidence="4">The sequence shown here is derived from an EMBL/GenBank/DDBJ whole genome shotgun (WGS) entry which is preliminary data.</text>
</comment>
<dbReference type="Gene3D" id="3.30.750.24">
    <property type="entry name" value="STAS domain"/>
    <property type="match status" value="1"/>
</dbReference>
<evidence type="ECO:0000256" key="1">
    <source>
        <dbReference type="ARBA" id="ARBA00009013"/>
    </source>
</evidence>
<dbReference type="InterPro" id="IPR002645">
    <property type="entry name" value="STAS_dom"/>
</dbReference>
<name>A0A0L6W2J9_9FIRM</name>
<evidence type="ECO:0000313" key="4">
    <source>
        <dbReference type="EMBL" id="KNZ69802.1"/>
    </source>
</evidence>
<dbReference type="EMBL" id="LGTE01000008">
    <property type="protein sequence ID" value="KNZ69802.1"/>
    <property type="molecule type" value="Genomic_DNA"/>
</dbReference>
<dbReference type="RefSeq" id="WP_052217532.1">
    <property type="nucleotide sequence ID" value="NZ_LGTE01000008.1"/>
</dbReference>
<keyword evidence="5" id="KW-1185">Reference proteome</keyword>
<evidence type="ECO:0000313" key="5">
    <source>
        <dbReference type="Proteomes" id="UP000037175"/>
    </source>
</evidence>
<dbReference type="InterPro" id="IPR036513">
    <property type="entry name" value="STAS_dom_sf"/>
</dbReference>
<feature type="domain" description="STAS" evidence="3">
    <location>
        <begin position="15"/>
        <end position="103"/>
    </location>
</feature>
<evidence type="ECO:0000256" key="2">
    <source>
        <dbReference type="RuleBase" id="RU003749"/>
    </source>
</evidence>
<dbReference type="Proteomes" id="UP000037175">
    <property type="component" value="Unassembled WGS sequence"/>
</dbReference>
<sequence length="103" mass="11117">MIDVRIKQEGYTKHIALSGNIDMANASECEEVLTNNLTGVTKMALDLSGLLFIDSTGVGSLVSAIKSAFDKNIQFELVNVPEGIDEVFEIIGLYEVLQQGPGK</sequence>
<dbReference type="Pfam" id="PF01740">
    <property type="entry name" value="STAS"/>
    <property type="match status" value="1"/>
</dbReference>
<dbReference type="GO" id="GO:0043856">
    <property type="term" value="F:anti-sigma factor antagonist activity"/>
    <property type="evidence" value="ECO:0007669"/>
    <property type="project" value="InterPro"/>
</dbReference>
<dbReference type="PROSITE" id="PS50801">
    <property type="entry name" value="STAS"/>
    <property type="match status" value="1"/>
</dbReference>
<organism evidence="4 5">
    <name type="scientific">Thermincola ferriacetica</name>
    <dbReference type="NCBI Taxonomy" id="281456"/>
    <lineage>
        <taxon>Bacteria</taxon>
        <taxon>Bacillati</taxon>
        <taxon>Bacillota</taxon>
        <taxon>Clostridia</taxon>
        <taxon>Eubacteriales</taxon>
        <taxon>Thermincolaceae</taxon>
        <taxon>Thermincola</taxon>
    </lineage>
</organism>
<dbReference type="PANTHER" id="PTHR33495:SF2">
    <property type="entry name" value="ANTI-SIGMA FACTOR ANTAGONIST TM_1081-RELATED"/>
    <property type="match status" value="1"/>
</dbReference>
<accession>A0A0L6W2J9</accession>
<dbReference type="AlphaFoldDB" id="A0A0L6W2J9"/>
<comment type="similarity">
    <text evidence="1 2">Belongs to the anti-sigma-factor antagonist family.</text>
</comment>
<evidence type="ECO:0000259" key="3">
    <source>
        <dbReference type="PROSITE" id="PS50801"/>
    </source>
</evidence>
<proteinExistence type="inferred from homology"/>
<dbReference type="InterPro" id="IPR003658">
    <property type="entry name" value="Anti-sigma_ant"/>
</dbReference>
<protein>
    <recommendedName>
        <fullName evidence="2">Anti-sigma factor antagonist</fullName>
    </recommendedName>
</protein>
<dbReference type="NCBIfam" id="TIGR00377">
    <property type="entry name" value="ant_ant_sig"/>
    <property type="match status" value="1"/>
</dbReference>